<dbReference type="Gene3D" id="3.10.450.50">
    <property type="match status" value="1"/>
</dbReference>
<protein>
    <submittedName>
        <fullName evidence="2">Uncharacterized protein (TIGR02246 family)</fullName>
    </submittedName>
</protein>
<feature type="chain" id="PRO_5038613079" evidence="1">
    <location>
        <begin position="33"/>
        <end position="173"/>
    </location>
</feature>
<dbReference type="AlphaFoldDB" id="A0A7W8Z687"/>
<evidence type="ECO:0000256" key="1">
    <source>
        <dbReference type="SAM" id="SignalP"/>
    </source>
</evidence>
<evidence type="ECO:0000313" key="3">
    <source>
        <dbReference type="Proteomes" id="UP000588112"/>
    </source>
</evidence>
<accession>A0A7W8Z687</accession>
<keyword evidence="1" id="KW-0732">Signal</keyword>
<feature type="signal peptide" evidence="1">
    <location>
        <begin position="1"/>
        <end position="32"/>
    </location>
</feature>
<sequence>MDTHHRTRRSARAVCAAALGLGAALMPGSAAVADPVPAAGPSDADRVALAQLWERQAGAWARGDGHAYGATYTADADFVNVTGEHIHTGREIGTRFQRYLGAQLKNSRIITLEEKIQMLSPTLAYIIRKGCVFFAKETSCHPNTLSWNTSLVVKDSGRWLVRSFHNTLVNPPR</sequence>
<gene>
    <name evidence="2" type="ORF">BJ981_003865</name>
</gene>
<comment type="caution">
    <text evidence="2">The sequence shown here is derived from an EMBL/GenBank/DDBJ whole genome shotgun (WGS) entry which is preliminary data.</text>
</comment>
<dbReference type="EMBL" id="JACHBR010000001">
    <property type="protein sequence ID" value="MBB5628166.1"/>
    <property type="molecule type" value="Genomic_DNA"/>
</dbReference>
<name>A0A7W8Z687_9ACTN</name>
<proteinExistence type="predicted"/>
<dbReference type="InterPro" id="IPR032710">
    <property type="entry name" value="NTF2-like_dom_sf"/>
</dbReference>
<organism evidence="2 3">
    <name type="scientific">Sphaerisporangium krabiense</name>
    <dbReference type="NCBI Taxonomy" id="763782"/>
    <lineage>
        <taxon>Bacteria</taxon>
        <taxon>Bacillati</taxon>
        <taxon>Actinomycetota</taxon>
        <taxon>Actinomycetes</taxon>
        <taxon>Streptosporangiales</taxon>
        <taxon>Streptosporangiaceae</taxon>
        <taxon>Sphaerisporangium</taxon>
    </lineage>
</organism>
<evidence type="ECO:0000313" key="2">
    <source>
        <dbReference type="EMBL" id="MBB5628166.1"/>
    </source>
</evidence>
<dbReference type="RefSeq" id="WP_184612727.1">
    <property type="nucleotide sequence ID" value="NZ_BOOS01000017.1"/>
</dbReference>
<keyword evidence="3" id="KW-1185">Reference proteome</keyword>
<dbReference type="SUPFAM" id="SSF54427">
    <property type="entry name" value="NTF2-like"/>
    <property type="match status" value="1"/>
</dbReference>
<dbReference type="InterPro" id="IPR011944">
    <property type="entry name" value="Steroid_delta5-4_isomerase"/>
</dbReference>
<dbReference type="NCBIfam" id="TIGR02246">
    <property type="entry name" value="SgcJ/EcaC family oxidoreductase"/>
    <property type="match status" value="1"/>
</dbReference>
<dbReference type="Proteomes" id="UP000588112">
    <property type="component" value="Unassembled WGS sequence"/>
</dbReference>
<reference evidence="2 3" key="1">
    <citation type="submission" date="2020-08" db="EMBL/GenBank/DDBJ databases">
        <title>Sequencing the genomes of 1000 actinobacteria strains.</title>
        <authorList>
            <person name="Klenk H.-P."/>
        </authorList>
    </citation>
    <scope>NUCLEOTIDE SEQUENCE [LARGE SCALE GENOMIC DNA]</scope>
    <source>
        <strain evidence="2 3">DSM 45790</strain>
    </source>
</reference>